<organism evidence="12 13">
    <name type="scientific">Prolixibacter denitrificans</name>
    <dbReference type="NCBI Taxonomy" id="1541063"/>
    <lineage>
        <taxon>Bacteria</taxon>
        <taxon>Pseudomonadati</taxon>
        <taxon>Bacteroidota</taxon>
        <taxon>Bacteroidia</taxon>
        <taxon>Marinilabiliales</taxon>
        <taxon>Prolixibacteraceae</taxon>
        <taxon>Prolixibacter</taxon>
    </lineage>
</organism>
<comment type="cofactor">
    <cofactor evidence="11">
        <name>Zn(2+)</name>
        <dbReference type="ChEBI" id="CHEBI:29105"/>
    </cofactor>
    <text evidence="11">Binds 1 zinc ion per subunit.</text>
</comment>
<feature type="binding site" evidence="11">
    <location>
        <begin position="39"/>
        <end position="49"/>
    </location>
    <ligand>
        <name>ATP</name>
        <dbReference type="ChEBI" id="CHEBI:30616"/>
    </ligand>
</feature>
<evidence type="ECO:0000313" key="13">
    <source>
        <dbReference type="Proteomes" id="UP000240621"/>
    </source>
</evidence>
<dbReference type="NCBIfam" id="TIGR00364">
    <property type="entry name" value="7-cyano-7-deazaguanine synthase QueC"/>
    <property type="match status" value="1"/>
</dbReference>
<protein>
    <recommendedName>
        <fullName evidence="9 11">7-cyano-7-deazaguanine synthase</fullName>
        <ecNumber evidence="9 11">6.3.4.20</ecNumber>
    </recommendedName>
    <alternativeName>
        <fullName evidence="11">7-cyano-7-carbaguanine synthase</fullName>
    </alternativeName>
    <alternativeName>
        <fullName evidence="11">PreQ(0) synthase</fullName>
    </alternativeName>
    <alternativeName>
        <fullName evidence="11">Queuosine biosynthesis protein QueC</fullName>
    </alternativeName>
</protein>
<dbReference type="EMBL" id="PYGC01000003">
    <property type="protein sequence ID" value="PSK83980.1"/>
    <property type="molecule type" value="Genomic_DNA"/>
</dbReference>
<dbReference type="GO" id="GO:0008616">
    <property type="term" value="P:tRNA queuosine(34) biosynthetic process"/>
    <property type="evidence" value="ECO:0007669"/>
    <property type="project" value="UniProtKB-UniRule"/>
</dbReference>
<evidence type="ECO:0000256" key="7">
    <source>
        <dbReference type="ARBA" id="ARBA00022840"/>
    </source>
</evidence>
<evidence type="ECO:0000256" key="8">
    <source>
        <dbReference type="ARBA" id="ARBA00037993"/>
    </source>
</evidence>
<dbReference type="GO" id="GO:0005524">
    <property type="term" value="F:ATP binding"/>
    <property type="evidence" value="ECO:0007669"/>
    <property type="project" value="UniProtKB-UniRule"/>
</dbReference>
<dbReference type="AlphaFoldDB" id="A0A2P8CG65"/>
<dbReference type="InterPro" id="IPR014729">
    <property type="entry name" value="Rossmann-like_a/b/a_fold"/>
</dbReference>
<accession>A0A2P8CG65</accession>
<proteinExistence type="inferred from homology"/>
<feature type="binding site" evidence="11">
    <location>
        <position position="221"/>
    </location>
    <ligand>
        <name>Zn(2+)</name>
        <dbReference type="ChEBI" id="CHEBI:29105"/>
    </ligand>
</feature>
<dbReference type="GO" id="GO:0016879">
    <property type="term" value="F:ligase activity, forming carbon-nitrogen bonds"/>
    <property type="evidence" value="ECO:0007669"/>
    <property type="project" value="UniProtKB-UniRule"/>
</dbReference>
<dbReference type="CDD" id="cd01995">
    <property type="entry name" value="QueC-like"/>
    <property type="match status" value="1"/>
</dbReference>
<dbReference type="HAMAP" id="MF_01633">
    <property type="entry name" value="QueC"/>
    <property type="match status" value="1"/>
</dbReference>
<dbReference type="PANTHER" id="PTHR42914:SF1">
    <property type="entry name" value="7-CYANO-7-DEAZAGUANINE SYNTHASE"/>
    <property type="match status" value="1"/>
</dbReference>
<evidence type="ECO:0000256" key="3">
    <source>
        <dbReference type="ARBA" id="ARBA00022723"/>
    </source>
</evidence>
<dbReference type="UniPathway" id="UPA00391"/>
<evidence type="ECO:0000256" key="1">
    <source>
        <dbReference type="ARBA" id="ARBA00005061"/>
    </source>
</evidence>
<feature type="binding site" evidence="11">
    <location>
        <position position="232"/>
    </location>
    <ligand>
        <name>Zn(2+)</name>
        <dbReference type="ChEBI" id="CHEBI:29105"/>
    </ligand>
</feature>
<evidence type="ECO:0000256" key="10">
    <source>
        <dbReference type="ARBA" id="ARBA00047890"/>
    </source>
</evidence>
<name>A0A2P8CG65_9BACT</name>
<keyword evidence="6 11" id="KW-0862">Zinc</keyword>
<evidence type="ECO:0000256" key="5">
    <source>
        <dbReference type="ARBA" id="ARBA00022785"/>
    </source>
</evidence>
<comment type="catalytic activity">
    <reaction evidence="10 11">
        <text>7-carboxy-7-carbaguanine + NH4(+) + 2 ATP = 7-cyano-7-carbaguanine + 2 AMP + 2 diphosphate + 2 H(+)</text>
        <dbReference type="Rhea" id="RHEA:27982"/>
        <dbReference type="ChEBI" id="CHEBI:15378"/>
        <dbReference type="ChEBI" id="CHEBI:28938"/>
        <dbReference type="ChEBI" id="CHEBI:30616"/>
        <dbReference type="ChEBI" id="CHEBI:33019"/>
        <dbReference type="ChEBI" id="CHEBI:45075"/>
        <dbReference type="ChEBI" id="CHEBI:61036"/>
        <dbReference type="ChEBI" id="CHEBI:456215"/>
        <dbReference type="EC" id="6.3.4.20"/>
    </reaction>
</comment>
<evidence type="ECO:0000256" key="11">
    <source>
        <dbReference type="HAMAP-Rule" id="MF_01633"/>
    </source>
</evidence>
<evidence type="ECO:0000256" key="4">
    <source>
        <dbReference type="ARBA" id="ARBA00022741"/>
    </source>
</evidence>
<gene>
    <name evidence="11" type="primary">queC</name>
    <name evidence="12" type="ORF">CLV93_103406</name>
</gene>
<dbReference type="Pfam" id="PF06508">
    <property type="entry name" value="QueC"/>
    <property type="match status" value="1"/>
</dbReference>
<keyword evidence="4 11" id="KW-0547">Nucleotide-binding</keyword>
<dbReference type="InterPro" id="IPR018317">
    <property type="entry name" value="QueC"/>
</dbReference>
<keyword evidence="3 11" id="KW-0479">Metal-binding</keyword>
<comment type="similarity">
    <text evidence="8 11">Belongs to the QueC family.</text>
</comment>
<sequence>MFGCYLVCLLLFQEYGFSLLMILEISYLYQNMKKAIVLLSGGLDSSVALHLAKSKGFDVYALSFDYGQRHERELQSARETAQSAGVKEHHIVNMRLDLWGGSALTDQSIEVENGDVTRTDIPVTYVPARNMVFLSVAASYAEAIGARDIFIGVSQVDYSGYVDCRQEFIDAMEAAINKGTVCGAEMDDPIHVHAPFIDKTKADEIRLGMELGVDFGLTWSCYRGGEKPCGTCDSCLLRAKAFEEAGYTDPLLEK</sequence>
<dbReference type="GO" id="GO:0008270">
    <property type="term" value="F:zinc ion binding"/>
    <property type="evidence" value="ECO:0007669"/>
    <property type="project" value="UniProtKB-UniRule"/>
</dbReference>
<keyword evidence="5 11" id="KW-0671">Queuosine biosynthesis</keyword>
<evidence type="ECO:0000256" key="6">
    <source>
        <dbReference type="ARBA" id="ARBA00022833"/>
    </source>
</evidence>
<evidence type="ECO:0000256" key="2">
    <source>
        <dbReference type="ARBA" id="ARBA00022598"/>
    </source>
</evidence>
<evidence type="ECO:0000256" key="9">
    <source>
        <dbReference type="ARBA" id="ARBA00039149"/>
    </source>
</evidence>
<dbReference type="Gene3D" id="3.40.50.620">
    <property type="entry name" value="HUPs"/>
    <property type="match status" value="1"/>
</dbReference>
<dbReference type="Proteomes" id="UP000240621">
    <property type="component" value="Unassembled WGS sequence"/>
</dbReference>
<dbReference type="SUPFAM" id="SSF52402">
    <property type="entry name" value="Adenine nucleotide alpha hydrolases-like"/>
    <property type="match status" value="1"/>
</dbReference>
<dbReference type="EC" id="6.3.4.20" evidence="9 11"/>
<comment type="function">
    <text evidence="11">Catalyzes the ATP-dependent conversion of 7-carboxy-7-deazaguanine (CDG) to 7-cyano-7-deazaguanine (preQ(0)).</text>
</comment>
<feature type="binding site" evidence="11">
    <location>
        <position position="229"/>
    </location>
    <ligand>
        <name>Zn(2+)</name>
        <dbReference type="ChEBI" id="CHEBI:29105"/>
    </ligand>
</feature>
<comment type="caution">
    <text evidence="12">The sequence shown here is derived from an EMBL/GenBank/DDBJ whole genome shotgun (WGS) entry which is preliminary data.</text>
</comment>
<keyword evidence="2 11" id="KW-0436">Ligase</keyword>
<dbReference type="PANTHER" id="PTHR42914">
    <property type="entry name" value="7-CYANO-7-DEAZAGUANINE SYNTHASE"/>
    <property type="match status" value="1"/>
</dbReference>
<comment type="pathway">
    <text evidence="1 11">Purine metabolism; 7-cyano-7-deazaguanine biosynthesis.</text>
</comment>
<dbReference type="PIRSF" id="PIRSF006293">
    <property type="entry name" value="ExsB"/>
    <property type="match status" value="1"/>
</dbReference>
<reference evidence="12 13" key="1">
    <citation type="submission" date="2018-03" db="EMBL/GenBank/DDBJ databases">
        <title>Genomic Encyclopedia of Archaeal and Bacterial Type Strains, Phase II (KMG-II): from individual species to whole genera.</title>
        <authorList>
            <person name="Goeker M."/>
        </authorList>
    </citation>
    <scope>NUCLEOTIDE SEQUENCE [LARGE SCALE GENOMIC DNA]</scope>
    <source>
        <strain evidence="12 13">DSM 27267</strain>
    </source>
</reference>
<feature type="binding site" evidence="11">
    <location>
        <position position="235"/>
    </location>
    <ligand>
        <name>Zn(2+)</name>
        <dbReference type="ChEBI" id="CHEBI:29105"/>
    </ligand>
</feature>
<keyword evidence="7 11" id="KW-0067">ATP-binding</keyword>
<evidence type="ECO:0000313" key="12">
    <source>
        <dbReference type="EMBL" id="PSK83980.1"/>
    </source>
</evidence>